<feature type="signal peptide" evidence="5">
    <location>
        <begin position="1"/>
        <end position="20"/>
    </location>
</feature>
<dbReference type="PRINTS" id="PR00792">
    <property type="entry name" value="PEPSIN"/>
</dbReference>
<accession>A0A182TXX5</accession>
<keyword evidence="8" id="KW-1185">Reference proteome</keyword>
<feature type="chain" id="PRO_5008137499" description="Peptidase A1 domain-containing protein" evidence="5">
    <location>
        <begin position="21"/>
        <end position="373"/>
    </location>
</feature>
<keyword evidence="5" id="KW-0732">Signal</keyword>
<dbReference type="Gene3D" id="2.40.70.10">
    <property type="entry name" value="Acid Proteases"/>
    <property type="match status" value="2"/>
</dbReference>
<dbReference type="STRING" id="34690.A0A182TXX5"/>
<dbReference type="PANTHER" id="PTHR47966:SF51">
    <property type="entry name" value="BETA-SITE APP-CLEAVING ENZYME, ISOFORM A-RELATED"/>
    <property type="match status" value="1"/>
</dbReference>
<evidence type="ECO:0000313" key="8">
    <source>
        <dbReference type="Proteomes" id="UP000075902"/>
    </source>
</evidence>
<dbReference type="EnsemblMetazoa" id="AMEC010313-RA">
    <property type="protein sequence ID" value="AMEC010313-PA"/>
    <property type="gene ID" value="AMEC010313"/>
</dbReference>
<dbReference type="VEuPathDB" id="VectorBase:AMEC010313"/>
<keyword evidence="4" id="KW-0645">Protease</keyword>
<feature type="disulfide bond" evidence="3">
    <location>
        <begin position="101"/>
        <end position="108"/>
    </location>
</feature>
<keyword evidence="4" id="KW-0378">Hydrolase</keyword>
<dbReference type="AlphaFoldDB" id="A0A182TXX5"/>
<evidence type="ECO:0000256" key="3">
    <source>
        <dbReference type="PIRSR" id="PIRSR601461-2"/>
    </source>
</evidence>
<feature type="disulfide bond" evidence="3">
    <location>
        <begin position="249"/>
        <end position="253"/>
    </location>
</feature>
<evidence type="ECO:0000259" key="6">
    <source>
        <dbReference type="PROSITE" id="PS51767"/>
    </source>
</evidence>
<dbReference type="PROSITE" id="PS00141">
    <property type="entry name" value="ASP_PROTEASE"/>
    <property type="match status" value="2"/>
</dbReference>
<reference evidence="8" key="1">
    <citation type="submission" date="2014-01" db="EMBL/GenBank/DDBJ databases">
        <title>The Genome Sequence of Anopheles melas CM1001059_A (V2).</title>
        <authorList>
            <consortium name="The Broad Institute Genomics Platform"/>
            <person name="Neafsey D.E."/>
            <person name="Besansky N."/>
            <person name="Howell P."/>
            <person name="Walton C."/>
            <person name="Young S.K."/>
            <person name="Zeng Q."/>
            <person name="Gargeya S."/>
            <person name="Fitzgerald M."/>
            <person name="Haas B."/>
            <person name="Abouelleil A."/>
            <person name="Allen A.W."/>
            <person name="Alvarado L."/>
            <person name="Arachchi H.M."/>
            <person name="Berlin A.M."/>
            <person name="Chapman S.B."/>
            <person name="Gainer-Dewar J."/>
            <person name="Goldberg J."/>
            <person name="Griggs A."/>
            <person name="Gujja S."/>
            <person name="Hansen M."/>
            <person name="Howarth C."/>
            <person name="Imamovic A."/>
            <person name="Ireland A."/>
            <person name="Larimer J."/>
            <person name="McCowan C."/>
            <person name="Murphy C."/>
            <person name="Pearson M."/>
            <person name="Poon T.W."/>
            <person name="Priest M."/>
            <person name="Roberts A."/>
            <person name="Saif S."/>
            <person name="Shea T."/>
            <person name="Sisk P."/>
            <person name="Sykes S."/>
            <person name="Wortman J."/>
            <person name="Nusbaum C."/>
            <person name="Birren B."/>
        </authorList>
    </citation>
    <scope>NUCLEOTIDE SEQUENCE [LARGE SCALE GENOMIC DNA]</scope>
    <source>
        <strain evidence="8">CM1001059</strain>
    </source>
</reference>
<evidence type="ECO:0000313" key="7">
    <source>
        <dbReference type="EnsemblMetazoa" id="AMEC010313-PA"/>
    </source>
</evidence>
<reference evidence="7" key="2">
    <citation type="submission" date="2020-05" db="UniProtKB">
        <authorList>
            <consortium name="EnsemblMetazoa"/>
        </authorList>
    </citation>
    <scope>IDENTIFICATION</scope>
    <source>
        <strain evidence="7">CM1001059</strain>
    </source>
</reference>
<dbReference type="InterPro" id="IPR001461">
    <property type="entry name" value="Aspartic_peptidase_A1"/>
</dbReference>
<evidence type="ECO:0000256" key="5">
    <source>
        <dbReference type="SAM" id="SignalP"/>
    </source>
</evidence>
<protein>
    <recommendedName>
        <fullName evidence="6">Peptidase A1 domain-containing protein</fullName>
    </recommendedName>
</protein>
<proteinExistence type="inferred from homology"/>
<dbReference type="Proteomes" id="UP000075902">
    <property type="component" value="Unassembled WGS sequence"/>
</dbReference>
<dbReference type="GO" id="GO:0005764">
    <property type="term" value="C:lysosome"/>
    <property type="evidence" value="ECO:0007669"/>
    <property type="project" value="TreeGrafter"/>
</dbReference>
<dbReference type="SUPFAM" id="SSF50630">
    <property type="entry name" value="Acid proteases"/>
    <property type="match status" value="1"/>
</dbReference>
<dbReference type="FunFam" id="2.40.70.10:FF:000044">
    <property type="entry name" value="Lysosomal aspartic protease"/>
    <property type="match status" value="1"/>
</dbReference>
<keyword evidence="3" id="KW-1015">Disulfide bond</keyword>
<dbReference type="GO" id="GO:0006508">
    <property type="term" value="P:proteolysis"/>
    <property type="evidence" value="ECO:0007669"/>
    <property type="project" value="UniProtKB-KW"/>
</dbReference>
<sequence length="373" mass="40025">MARTFGVAIVLLAMAVLGYADFVRVALHKAPSARDHFRSVGTEVRQLRLKYGAATGPVPEPLSNYLDAQYFGAISIGTPPQSFKVVFDTGSSNLWVPSKQCSFTNIACLMHNKYDAKKSSSFEKNGTAFHIQYGTGSLSGYLSTDTVTVGGVPVEKQTFAEAIQEPGLVFVAAKFDGCLWPPSLTGKIDAPVFSFYLNRDPSAAEGGEIIFGGSDSKHYTGDFTYLSVDRKAYWQFKMDSVTVGDAQYCNNGCEAIADTGTSLIAGPVAEVTAINKAIGGTPVLNGEYMVDCSLIPSLPKITFTLGGKQFTLEGADYILRVAQMGKTICLSGFMGIDIPPPNGPLWILGDVFIGKYYTEFDMGNDRVGFATAV</sequence>
<feature type="active site" evidence="2">
    <location>
        <position position="258"/>
    </location>
</feature>
<comment type="similarity">
    <text evidence="1 4">Belongs to the peptidase A1 family.</text>
</comment>
<dbReference type="InterPro" id="IPR001969">
    <property type="entry name" value="Aspartic_peptidase_AS"/>
</dbReference>
<evidence type="ECO:0000256" key="1">
    <source>
        <dbReference type="ARBA" id="ARBA00007447"/>
    </source>
</evidence>
<dbReference type="InterPro" id="IPR021109">
    <property type="entry name" value="Peptidase_aspartic_dom_sf"/>
</dbReference>
<feature type="active site" evidence="2">
    <location>
        <position position="88"/>
    </location>
</feature>
<dbReference type="PANTHER" id="PTHR47966">
    <property type="entry name" value="BETA-SITE APP-CLEAVING ENZYME, ISOFORM A-RELATED"/>
    <property type="match status" value="1"/>
</dbReference>
<feature type="domain" description="Peptidase A1" evidence="6">
    <location>
        <begin position="70"/>
        <end position="370"/>
    </location>
</feature>
<evidence type="ECO:0000256" key="2">
    <source>
        <dbReference type="PIRSR" id="PIRSR601461-1"/>
    </source>
</evidence>
<dbReference type="FunFam" id="2.40.70.10:FF:000008">
    <property type="entry name" value="Cathepsin D"/>
    <property type="match status" value="1"/>
</dbReference>
<organism evidence="7 8">
    <name type="scientific">Anopheles melas</name>
    <dbReference type="NCBI Taxonomy" id="34690"/>
    <lineage>
        <taxon>Eukaryota</taxon>
        <taxon>Metazoa</taxon>
        <taxon>Ecdysozoa</taxon>
        <taxon>Arthropoda</taxon>
        <taxon>Hexapoda</taxon>
        <taxon>Insecta</taxon>
        <taxon>Pterygota</taxon>
        <taxon>Neoptera</taxon>
        <taxon>Endopterygota</taxon>
        <taxon>Diptera</taxon>
        <taxon>Nematocera</taxon>
        <taxon>Culicoidea</taxon>
        <taxon>Culicidae</taxon>
        <taxon>Anophelinae</taxon>
        <taxon>Anopheles</taxon>
    </lineage>
</organism>
<feature type="disulfide bond" evidence="3">
    <location>
        <begin position="292"/>
        <end position="329"/>
    </location>
</feature>
<keyword evidence="4" id="KW-0064">Aspartyl protease</keyword>
<dbReference type="PROSITE" id="PS51767">
    <property type="entry name" value="PEPTIDASE_A1"/>
    <property type="match status" value="1"/>
</dbReference>
<dbReference type="GO" id="GO:0004190">
    <property type="term" value="F:aspartic-type endopeptidase activity"/>
    <property type="evidence" value="ECO:0007669"/>
    <property type="project" value="UniProtKB-KW"/>
</dbReference>
<dbReference type="InterPro" id="IPR033121">
    <property type="entry name" value="PEPTIDASE_A1"/>
</dbReference>
<evidence type="ECO:0000256" key="4">
    <source>
        <dbReference type="RuleBase" id="RU000454"/>
    </source>
</evidence>
<dbReference type="Pfam" id="PF00026">
    <property type="entry name" value="Asp"/>
    <property type="match status" value="2"/>
</dbReference>
<name>A0A182TXX5_9DIPT</name>